<sequence length="51" mass="5307">MYDDFPQEAEGLKFFLTSAIVCLVGLVVWLSVAQPMGLGHGAAAAEASTGH</sequence>
<evidence type="ECO:0000313" key="3">
    <source>
        <dbReference type="Proteomes" id="UP000186221"/>
    </source>
</evidence>
<dbReference type="RefSeq" id="WP_170952619.1">
    <property type="nucleotide sequence ID" value="NZ_FTOG01000004.1"/>
</dbReference>
<dbReference type="Proteomes" id="UP000186221">
    <property type="component" value="Unassembled WGS sequence"/>
</dbReference>
<accession>A0A1N7LR41</accession>
<keyword evidence="1" id="KW-1133">Transmembrane helix</keyword>
<dbReference type="STRING" id="453582.SAMN05421580_104251"/>
<name>A0A1N7LR41_9RHOB</name>
<keyword evidence="1" id="KW-0812">Transmembrane</keyword>
<evidence type="ECO:0000313" key="2">
    <source>
        <dbReference type="EMBL" id="SIS76298.1"/>
    </source>
</evidence>
<dbReference type="EMBL" id="FTOG01000004">
    <property type="protein sequence ID" value="SIS76298.1"/>
    <property type="molecule type" value="Genomic_DNA"/>
</dbReference>
<organism evidence="2 3">
    <name type="scientific">Rhodobacter aestuarii</name>
    <dbReference type="NCBI Taxonomy" id="453582"/>
    <lineage>
        <taxon>Bacteria</taxon>
        <taxon>Pseudomonadati</taxon>
        <taxon>Pseudomonadota</taxon>
        <taxon>Alphaproteobacteria</taxon>
        <taxon>Rhodobacterales</taxon>
        <taxon>Rhodobacter group</taxon>
        <taxon>Rhodobacter</taxon>
    </lineage>
</organism>
<dbReference type="AlphaFoldDB" id="A0A1N7LR41"/>
<keyword evidence="1" id="KW-0472">Membrane</keyword>
<evidence type="ECO:0000256" key="1">
    <source>
        <dbReference type="SAM" id="Phobius"/>
    </source>
</evidence>
<gene>
    <name evidence="2" type="ORF">SAMN05421580_104251</name>
</gene>
<protein>
    <submittedName>
        <fullName evidence="2">Uncharacterized protein</fullName>
    </submittedName>
</protein>
<keyword evidence="3" id="KW-1185">Reference proteome</keyword>
<reference evidence="3" key="1">
    <citation type="submission" date="2017-01" db="EMBL/GenBank/DDBJ databases">
        <authorList>
            <person name="Varghese N."/>
            <person name="Submissions S."/>
        </authorList>
    </citation>
    <scope>NUCLEOTIDE SEQUENCE [LARGE SCALE GENOMIC DNA]</scope>
    <source>
        <strain evidence="3">DSM 19945</strain>
    </source>
</reference>
<feature type="transmembrane region" description="Helical" evidence="1">
    <location>
        <begin position="12"/>
        <end position="32"/>
    </location>
</feature>
<proteinExistence type="predicted"/>